<dbReference type="EnsemblBacteria" id="AAT83600">
    <property type="protein sequence ID" value="AAT83600"/>
    <property type="gene ID" value="PPA1877"/>
</dbReference>
<proteinExistence type="predicted"/>
<evidence type="ECO:0000313" key="1">
    <source>
        <dbReference type="EMBL" id="AAT83600.1"/>
    </source>
</evidence>
<organism evidence="1 2">
    <name type="scientific">Cutibacterium acnes (strain DSM 16379 / KPA171202)</name>
    <name type="common">Propionibacterium acnes</name>
    <dbReference type="NCBI Taxonomy" id="267747"/>
    <lineage>
        <taxon>Bacteria</taxon>
        <taxon>Bacillati</taxon>
        <taxon>Actinomycetota</taxon>
        <taxon>Actinomycetes</taxon>
        <taxon>Propionibacteriales</taxon>
        <taxon>Propionibacteriaceae</taxon>
        <taxon>Cutibacterium</taxon>
    </lineage>
</organism>
<accession>Q6A6L3</accession>
<dbReference type="HOGENOM" id="CLU_844298_0_0_11"/>
<gene>
    <name evidence="1" type="ordered locus">PPA1877</name>
</gene>
<name>Q6A6L3_CUTAK</name>
<dbReference type="Proteomes" id="UP000000603">
    <property type="component" value="Chromosome"/>
</dbReference>
<sequence>MGEGAVGLSHLVSVLTALHRSAQAVGGVEDLVHEALSHGLLTTLAGEIHQPTHRQSGLTGRLDLDRHLVGGTADATRLDLQRGLDVVERALESLYRISVVLGPATLQSGVDDVLGDSLLAVEKDLAHKLGNERRSIDGIDHHWALRRGSLTRHESLLLLGAVTATGLLATLNTLGVEGAADNLVTHTREVLHTTATHKHHGVLLEVVSDTGNIGRDLNARREAHTGDLSQRRVRLLRRRGVHAGAHATTLRRALEGRRLVLADLVSAALADQLLDCRHRLVSLSVWWVRNSLASHSAIAASGSPLPSLQIGSAVRTPHGQTFSQQLERS</sequence>
<evidence type="ECO:0000313" key="2">
    <source>
        <dbReference type="Proteomes" id="UP000000603"/>
    </source>
</evidence>
<protein>
    <submittedName>
        <fullName evidence="1">Uncharacterized protein</fullName>
    </submittedName>
</protein>
<reference evidence="1 2" key="1">
    <citation type="journal article" date="2004" name="Science">
        <title>The complete genome sequence of Propionibacterium acnes, a commensal of human skin.</title>
        <authorList>
            <person name="Bruggemann H."/>
            <person name="Henne A."/>
            <person name="Hoster F."/>
            <person name="Liesegang H."/>
            <person name="Wiezer A."/>
            <person name="Strittmatter A."/>
            <person name="Hujer S."/>
            <person name="Durre P."/>
            <person name="Gottschalk G."/>
        </authorList>
    </citation>
    <scope>NUCLEOTIDE SEQUENCE [LARGE SCALE GENOMIC DNA]</scope>
    <source>
        <strain evidence="2">DSM 16379 / KPA171202</strain>
    </source>
</reference>
<dbReference type="AlphaFoldDB" id="Q6A6L3"/>
<dbReference type="eggNOG" id="ENOG50330JD">
    <property type="taxonomic scope" value="Bacteria"/>
</dbReference>
<dbReference type="KEGG" id="pac:PPA1877"/>
<dbReference type="EMBL" id="AE017283">
    <property type="protein sequence ID" value="AAT83600.1"/>
    <property type="molecule type" value="Genomic_DNA"/>
</dbReference>